<gene>
    <name evidence="11" type="primary">MSH3</name>
</gene>
<evidence type="ECO:0000256" key="1">
    <source>
        <dbReference type="ARBA" id="ARBA00007094"/>
    </source>
</evidence>
<name>A0A8C5AY12_GADMO</name>
<dbReference type="Gene3D" id="1.10.1420.10">
    <property type="match status" value="2"/>
</dbReference>
<evidence type="ECO:0000256" key="2">
    <source>
        <dbReference type="ARBA" id="ARBA00022151"/>
    </source>
</evidence>
<dbReference type="InterPro" id="IPR016151">
    <property type="entry name" value="DNA_mismatch_repair_MutS_N"/>
</dbReference>
<dbReference type="InterPro" id="IPR027417">
    <property type="entry name" value="P-loop_NTPase"/>
</dbReference>
<dbReference type="Pfam" id="PF05192">
    <property type="entry name" value="MutS_III"/>
    <property type="match status" value="1"/>
</dbReference>
<dbReference type="FunFam" id="3.40.1170.10:FF:000004">
    <property type="entry name" value="DNA mismatch repair protein"/>
    <property type="match status" value="1"/>
</dbReference>
<dbReference type="AlphaFoldDB" id="A0A8C5AY12"/>
<feature type="domain" description="DNA mismatch repair proteins mutS family" evidence="10">
    <location>
        <begin position="705"/>
        <end position="773"/>
    </location>
</feature>
<evidence type="ECO:0000256" key="8">
    <source>
        <dbReference type="ARBA" id="ARBA00073774"/>
    </source>
</evidence>
<dbReference type="GeneTree" id="ENSGT00550000074949"/>
<dbReference type="Proteomes" id="UP000694546">
    <property type="component" value="Chromosome 6"/>
</dbReference>
<dbReference type="SUPFAM" id="SSF52540">
    <property type="entry name" value="P-loop containing nucleoside triphosphate hydrolases"/>
    <property type="match status" value="1"/>
</dbReference>
<protein>
    <recommendedName>
        <fullName evidence="2 8">DNA mismatch repair protein MSH3</fullName>
    </recommendedName>
    <alternativeName>
        <fullName evidence="2 8">DNA mismatch repair protein MSH3</fullName>
    </alternativeName>
</protein>
<dbReference type="SMART" id="SM00533">
    <property type="entry name" value="MUTSd"/>
    <property type="match status" value="1"/>
</dbReference>
<organism evidence="11 12">
    <name type="scientific">Gadus morhua</name>
    <name type="common">Atlantic cod</name>
    <dbReference type="NCBI Taxonomy" id="8049"/>
    <lineage>
        <taxon>Eukaryota</taxon>
        <taxon>Metazoa</taxon>
        <taxon>Chordata</taxon>
        <taxon>Craniata</taxon>
        <taxon>Vertebrata</taxon>
        <taxon>Euteleostomi</taxon>
        <taxon>Actinopterygii</taxon>
        <taxon>Neopterygii</taxon>
        <taxon>Teleostei</taxon>
        <taxon>Neoteleostei</taxon>
        <taxon>Acanthomorphata</taxon>
        <taxon>Zeiogadaria</taxon>
        <taxon>Gadariae</taxon>
        <taxon>Gadiformes</taxon>
        <taxon>Gadoidei</taxon>
        <taxon>Gadidae</taxon>
        <taxon>Gadus</taxon>
    </lineage>
</organism>
<dbReference type="GO" id="GO:0140664">
    <property type="term" value="F:ATP-dependent DNA damage sensor activity"/>
    <property type="evidence" value="ECO:0007669"/>
    <property type="project" value="InterPro"/>
</dbReference>
<dbReference type="PANTHER" id="PTHR11361:SF122">
    <property type="entry name" value="DNA MISMATCH REPAIR PROTEIN MSH3"/>
    <property type="match status" value="1"/>
</dbReference>
<dbReference type="SUPFAM" id="SSF53150">
    <property type="entry name" value="DNA repair protein MutS, domain II"/>
    <property type="match status" value="1"/>
</dbReference>
<dbReference type="InterPro" id="IPR045076">
    <property type="entry name" value="MutS"/>
</dbReference>
<evidence type="ECO:0000256" key="6">
    <source>
        <dbReference type="ARBA" id="ARBA00023125"/>
    </source>
</evidence>
<dbReference type="InterPro" id="IPR036678">
    <property type="entry name" value="MutS_con_dom_sf"/>
</dbReference>
<dbReference type="SMART" id="SM00534">
    <property type="entry name" value="MUTSac"/>
    <property type="match status" value="1"/>
</dbReference>
<evidence type="ECO:0000259" key="9">
    <source>
        <dbReference type="SMART" id="SM00533"/>
    </source>
</evidence>
<reference evidence="11" key="1">
    <citation type="submission" date="2025-08" db="UniProtKB">
        <authorList>
            <consortium name="Ensembl"/>
        </authorList>
    </citation>
    <scope>IDENTIFICATION</scope>
</reference>
<keyword evidence="4" id="KW-0227">DNA damage</keyword>
<dbReference type="Pfam" id="PF05188">
    <property type="entry name" value="MutS_II"/>
    <property type="match status" value="1"/>
</dbReference>
<dbReference type="GO" id="GO:0005634">
    <property type="term" value="C:nucleus"/>
    <property type="evidence" value="ECO:0007669"/>
    <property type="project" value="TreeGrafter"/>
</dbReference>
<comment type="similarity">
    <text evidence="1">Belongs to the DNA mismatch repair MutS family. MSH3 subfamily.</text>
</comment>
<dbReference type="Pfam" id="PF00488">
    <property type="entry name" value="MutS_V"/>
    <property type="match status" value="1"/>
</dbReference>
<dbReference type="GO" id="GO:0006298">
    <property type="term" value="P:mismatch repair"/>
    <property type="evidence" value="ECO:0007669"/>
    <property type="project" value="InterPro"/>
</dbReference>
<keyword evidence="7" id="KW-0234">DNA repair</keyword>
<proteinExistence type="inferred from homology"/>
<evidence type="ECO:0000259" key="10">
    <source>
        <dbReference type="SMART" id="SM00534"/>
    </source>
</evidence>
<dbReference type="GO" id="GO:0016447">
    <property type="term" value="P:somatic recombination of immunoglobulin gene segments"/>
    <property type="evidence" value="ECO:0007669"/>
    <property type="project" value="TreeGrafter"/>
</dbReference>
<dbReference type="InterPro" id="IPR017261">
    <property type="entry name" value="DNA_mismatch_repair_MutS/MSH"/>
</dbReference>
<dbReference type="GO" id="GO:0005524">
    <property type="term" value="F:ATP binding"/>
    <property type="evidence" value="ECO:0007669"/>
    <property type="project" value="UniProtKB-KW"/>
</dbReference>
<dbReference type="InterPro" id="IPR036187">
    <property type="entry name" value="DNA_mismatch_repair_MutS_sf"/>
</dbReference>
<keyword evidence="12" id="KW-1185">Reference proteome</keyword>
<dbReference type="PANTHER" id="PTHR11361">
    <property type="entry name" value="DNA MISMATCH REPAIR PROTEIN MUTS FAMILY MEMBER"/>
    <property type="match status" value="1"/>
</dbReference>
<dbReference type="InterPro" id="IPR007696">
    <property type="entry name" value="DNA_mismatch_repair_MutS_core"/>
</dbReference>
<evidence type="ECO:0000256" key="7">
    <source>
        <dbReference type="ARBA" id="ARBA00023204"/>
    </source>
</evidence>
<evidence type="ECO:0000256" key="4">
    <source>
        <dbReference type="ARBA" id="ARBA00022763"/>
    </source>
</evidence>
<dbReference type="GO" id="GO:0006312">
    <property type="term" value="P:mitotic recombination"/>
    <property type="evidence" value="ECO:0007669"/>
    <property type="project" value="TreeGrafter"/>
</dbReference>
<feature type="domain" description="DNA mismatch repair protein MutS core" evidence="9">
    <location>
        <begin position="387"/>
        <end position="686"/>
    </location>
</feature>
<dbReference type="InterPro" id="IPR007860">
    <property type="entry name" value="DNA_mmatch_repair_MutS_con_dom"/>
</dbReference>
<evidence type="ECO:0000256" key="5">
    <source>
        <dbReference type="ARBA" id="ARBA00022840"/>
    </source>
</evidence>
<dbReference type="SUPFAM" id="SSF55271">
    <property type="entry name" value="DNA repair protein MutS, domain I"/>
    <property type="match status" value="1"/>
</dbReference>
<sequence length="775" mass="86111">MYCCLFSVVTETPPIRGAEGLSAATVERLQSFSCPAELNRGGGMNLNQFAKTGGGRVLGSSPAQDASVPFRRSKSAFTPLEQQVIQLKQQHEDALLAIECGYKYRFFGEDAEIAAKELNIFCHLDHNFMTCSVPTHRLFVHVRRLVSQGHKVGVVKQMETSAIKASGANKNALFTRQLSALYTKSTLVGEDVNPLCGLGEDDQGSNPPDSFLLCISESWDQKARQVTIGLVAVQPSTGDVLLDSFTDNHSRSELEGRILKINPVEILVPSDLSEHTQRLLHSIASTSTQADDRIQIQKKESAEFEFPSAMNTVTEFYCNSPDTGSRSLSSVASLESQVICCLGPLIQYLREFNLERVLLNDRYQQGRTHNATTLRNLEIFSNQTDGGLRGSLLWVLDHTRTAFGRRLLRRWVSQPLTDLRSISDRQDAVCEILQSDSAALAAIRSLLVHLPDLERGICSIYHTKCSTQEFYLICSSLSRLGLELKALIPAIQSQLSSSLLRTLLLDTPDLLSPVHHFLKVLNEKAAKAGDKKELFSDLSDFPALRERRAEIQSVLDEIRDHRKVVRTVLRTPALDYITVSGLEVMEPSTKAVGRYHSPYLVERCRSLQQLREQLLLDCQRAWNDFLHQFGEHYHTMKRAISHLATMDCLFSLAEVAKQGDYCRPEMSESRCQIVIKDGRNPAIDLLLGEHNQYVPNHTDLQGEGRRTMIVTGPNMGGKSSYIRQVALVCVMAQMGCHVPATQASLGILDGIYTRADGGLLNGSSQSVVGVRAEWP</sequence>
<keyword evidence="5" id="KW-0067">ATP-binding</keyword>
<dbReference type="GO" id="GO:0030983">
    <property type="term" value="F:mismatched DNA binding"/>
    <property type="evidence" value="ECO:0007669"/>
    <property type="project" value="InterPro"/>
</dbReference>
<dbReference type="InterPro" id="IPR007695">
    <property type="entry name" value="DNA_mismatch_repair_MutS-lik_N"/>
</dbReference>
<dbReference type="InterPro" id="IPR000432">
    <property type="entry name" value="DNA_mismatch_repair_MutS_C"/>
</dbReference>
<dbReference type="Gene3D" id="3.30.420.110">
    <property type="entry name" value="MutS, connector domain"/>
    <property type="match status" value="1"/>
</dbReference>
<dbReference type="PIRSF" id="PIRSF037677">
    <property type="entry name" value="DNA_mis_repair_Msh6"/>
    <property type="match status" value="1"/>
</dbReference>
<evidence type="ECO:0000313" key="11">
    <source>
        <dbReference type="Ensembl" id="ENSGMOP00000038934.1"/>
    </source>
</evidence>
<dbReference type="SUPFAM" id="SSF48334">
    <property type="entry name" value="DNA repair protein MutS, domain III"/>
    <property type="match status" value="1"/>
</dbReference>
<keyword evidence="6" id="KW-0238">DNA-binding</keyword>
<dbReference type="Ensembl" id="ENSGMOT00000062443.1">
    <property type="protein sequence ID" value="ENSGMOP00000038934.1"/>
    <property type="gene ID" value="ENSGMOG00000007132.2"/>
</dbReference>
<dbReference type="Pfam" id="PF01624">
    <property type="entry name" value="MutS_I"/>
    <property type="match status" value="1"/>
</dbReference>
<evidence type="ECO:0000256" key="3">
    <source>
        <dbReference type="ARBA" id="ARBA00022741"/>
    </source>
</evidence>
<dbReference type="Gene3D" id="3.40.50.300">
    <property type="entry name" value="P-loop containing nucleotide triphosphate hydrolases"/>
    <property type="match status" value="1"/>
</dbReference>
<evidence type="ECO:0000313" key="12">
    <source>
        <dbReference type="Proteomes" id="UP000694546"/>
    </source>
</evidence>
<reference evidence="11" key="2">
    <citation type="submission" date="2025-09" db="UniProtKB">
        <authorList>
            <consortium name="Ensembl"/>
        </authorList>
    </citation>
    <scope>IDENTIFICATION</scope>
</reference>
<keyword evidence="3" id="KW-0547">Nucleotide-binding</keyword>
<dbReference type="Gene3D" id="3.40.1170.10">
    <property type="entry name" value="DNA repair protein MutS, domain I"/>
    <property type="match status" value="1"/>
</dbReference>
<accession>A0A8C5AY12</accession>